<gene>
    <name evidence="1" type="ORF">ILYODFUR_032726</name>
</gene>
<dbReference type="Proteomes" id="UP001482620">
    <property type="component" value="Unassembled WGS sequence"/>
</dbReference>
<name>A0ABV0UAC1_9TELE</name>
<keyword evidence="2" id="KW-1185">Reference proteome</keyword>
<comment type="caution">
    <text evidence="1">The sequence shown here is derived from an EMBL/GenBank/DDBJ whole genome shotgun (WGS) entry which is preliminary data.</text>
</comment>
<accession>A0ABV0UAC1</accession>
<proteinExistence type="predicted"/>
<reference evidence="1 2" key="1">
    <citation type="submission" date="2021-06" db="EMBL/GenBank/DDBJ databases">
        <authorList>
            <person name="Palmer J.M."/>
        </authorList>
    </citation>
    <scope>NUCLEOTIDE SEQUENCE [LARGE SCALE GENOMIC DNA]</scope>
    <source>
        <strain evidence="2">if_2019</strain>
        <tissue evidence="1">Muscle</tissue>
    </source>
</reference>
<evidence type="ECO:0000313" key="1">
    <source>
        <dbReference type="EMBL" id="MEQ2242130.1"/>
    </source>
</evidence>
<protein>
    <submittedName>
        <fullName evidence="1">Uncharacterized protein</fullName>
    </submittedName>
</protein>
<organism evidence="1 2">
    <name type="scientific">Ilyodon furcidens</name>
    <name type="common">goldbreast splitfin</name>
    <dbReference type="NCBI Taxonomy" id="33524"/>
    <lineage>
        <taxon>Eukaryota</taxon>
        <taxon>Metazoa</taxon>
        <taxon>Chordata</taxon>
        <taxon>Craniata</taxon>
        <taxon>Vertebrata</taxon>
        <taxon>Euteleostomi</taxon>
        <taxon>Actinopterygii</taxon>
        <taxon>Neopterygii</taxon>
        <taxon>Teleostei</taxon>
        <taxon>Neoteleostei</taxon>
        <taxon>Acanthomorphata</taxon>
        <taxon>Ovalentaria</taxon>
        <taxon>Atherinomorphae</taxon>
        <taxon>Cyprinodontiformes</taxon>
        <taxon>Goodeidae</taxon>
        <taxon>Ilyodon</taxon>
    </lineage>
</organism>
<evidence type="ECO:0000313" key="2">
    <source>
        <dbReference type="Proteomes" id="UP001482620"/>
    </source>
</evidence>
<sequence length="108" mass="12333">MIPEIQENVQVCFEFQMLENVCSWITRVPCFLKEPEFALRSLKMLDSQDIVEVFMTPLFPRCSVDLRNQQDFFSLPSPTTLLGVKPGPRAPPSFTYSEYLPVSGAKLT</sequence>
<dbReference type="EMBL" id="JAHRIQ010063319">
    <property type="protein sequence ID" value="MEQ2242130.1"/>
    <property type="molecule type" value="Genomic_DNA"/>
</dbReference>